<comment type="caution">
    <text evidence="16">The sequence shown here is derived from an EMBL/GenBank/DDBJ whole genome shotgun (WGS) entry which is preliminary data.</text>
</comment>
<evidence type="ECO:0000256" key="11">
    <source>
        <dbReference type="ARBA" id="ARBA00022989"/>
    </source>
</evidence>
<sequence>MDIWLYVLCGILTLITALLLVYICQMKKAVNEIGEEFADRVKTDTNTLIDVSSNDSSIRRLAADINVQLRLLRKDRHQYQHGDRELKETITNISHDLRTPLTAICGYLDLLKREETNEQVSRYLNMIRNRTQALKQLTEELFRYSVIMSVGEDNAAETVSINAVLEEVVAGFYGALRQKNIVPVISMPSAEVVRRLNRNALSRIFENIIGNAIKYSDQDLMITMDQNGSISFTNTTKTLDPISAGKLFDRFFTVENGRGSTGLGLSIAKILTEQLGGSIVSEYVKDQLTIRVIFAEHTGAAEQAGTAE</sequence>
<dbReference type="Pfam" id="PF00512">
    <property type="entry name" value="HisKA"/>
    <property type="match status" value="1"/>
</dbReference>
<keyword evidence="8" id="KW-0547">Nucleotide-binding</keyword>
<dbReference type="Gene3D" id="3.30.565.10">
    <property type="entry name" value="Histidine kinase-like ATPase, C-terminal domain"/>
    <property type="match status" value="1"/>
</dbReference>
<dbReference type="PANTHER" id="PTHR45528:SF1">
    <property type="entry name" value="SENSOR HISTIDINE KINASE CPXA"/>
    <property type="match status" value="1"/>
</dbReference>
<evidence type="ECO:0000256" key="12">
    <source>
        <dbReference type="ARBA" id="ARBA00023012"/>
    </source>
</evidence>
<evidence type="ECO:0000256" key="5">
    <source>
        <dbReference type="ARBA" id="ARBA00022553"/>
    </source>
</evidence>
<keyword evidence="11 14" id="KW-1133">Transmembrane helix</keyword>
<dbReference type="SMART" id="SM00388">
    <property type="entry name" value="HisKA"/>
    <property type="match status" value="1"/>
</dbReference>
<dbReference type="Pfam" id="PF02518">
    <property type="entry name" value="HATPase_c"/>
    <property type="match status" value="1"/>
</dbReference>
<keyword evidence="12" id="KW-0902">Two-component regulatory system</keyword>
<dbReference type="CDD" id="cd00082">
    <property type="entry name" value="HisKA"/>
    <property type="match status" value="1"/>
</dbReference>
<evidence type="ECO:0000256" key="3">
    <source>
        <dbReference type="ARBA" id="ARBA00012438"/>
    </source>
</evidence>
<dbReference type="SUPFAM" id="SSF55874">
    <property type="entry name" value="ATPase domain of HSP90 chaperone/DNA topoisomerase II/histidine kinase"/>
    <property type="match status" value="1"/>
</dbReference>
<dbReference type="GO" id="GO:0005886">
    <property type="term" value="C:plasma membrane"/>
    <property type="evidence" value="ECO:0007669"/>
    <property type="project" value="UniProtKB-SubCell"/>
</dbReference>
<dbReference type="Proteomes" id="UP000712157">
    <property type="component" value="Unassembled WGS sequence"/>
</dbReference>
<organism evidence="16 17">
    <name type="scientific">Diplocloster agilis</name>
    <dbReference type="NCBI Taxonomy" id="2850323"/>
    <lineage>
        <taxon>Bacteria</taxon>
        <taxon>Bacillati</taxon>
        <taxon>Bacillota</taxon>
        <taxon>Clostridia</taxon>
        <taxon>Lachnospirales</taxon>
        <taxon>Lachnospiraceae</taxon>
        <taxon>Diplocloster</taxon>
    </lineage>
</organism>
<keyword evidence="6" id="KW-0808">Transferase</keyword>
<keyword evidence="9 16" id="KW-0418">Kinase</keyword>
<dbReference type="InterPro" id="IPR003661">
    <property type="entry name" value="HisK_dim/P_dom"/>
</dbReference>
<dbReference type="PRINTS" id="PR00344">
    <property type="entry name" value="BCTRLSENSOR"/>
</dbReference>
<dbReference type="InterPro" id="IPR036890">
    <property type="entry name" value="HATPase_C_sf"/>
</dbReference>
<proteinExistence type="predicted"/>
<evidence type="ECO:0000256" key="10">
    <source>
        <dbReference type="ARBA" id="ARBA00022840"/>
    </source>
</evidence>
<feature type="domain" description="Histidine kinase" evidence="15">
    <location>
        <begin position="92"/>
        <end position="279"/>
    </location>
</feature>
<dbReference type="InterPro" id="IPR004358">
    <property type="entry name" value="Sig_transdc_His_kin-like_C"/>
</dbReference>
<evidence type="ECO:0000313" key="17">
    <source>
        <dbReference type="Proteomes" id="UP000712157"/>
    </source>
</evidence>
<keyword evidence="13 14" id="KW-0472">Membrane</keyword>
<evidence type="ECO:0000256" key="7">
    <source>
        <dbReference type="ARBA" id="ARBA00022692"/>
    </source>
</evidence>
<dbReference type="SUPFAM" id="SSF47384">
    <property type="entry name" value="Homodimeric domain of signal transducing histidine kinase"/>
    <property type="match status" value="1"/>
</dbReference>
<dbReference type="EC" id="2.7.13.3" evidence="3"/>
<reference evidence="16" key="1">
    <citation type="submission" date="2021-06" db="EMBL/GenBank/DDBJ databases">
        <title>Description of novel taxa of the family Lachnospiraceae.</title>
        <authorList>
            <person name="Chaplin A.V."/>
            <person name="Sokolova S.R."/>
            <person name="Pikina A.P."/>
            <person name="Korzhanova M."/>
            <person name="Belova V."/>
            <person name="Korostin D."/>
            <person name="Efimov B.A."/>
        </authorList>
    </citation>
    <scope>NUCLEOTIDE SEQUENCE</scope>
    <source>
        <strain evidence="16">ASD5720</strain>
    </source>
</reference>
<evidence type="ECO:0000256" key="6">
    <source>
        <dbReference type="ARBA" id="ARBA00022679"/>
    </source>
</evidence>
<evidence type="ECO:0000256" key="13">
    <source>
        <dbReference type="ARBA" id="ARBA00023136"/>
    </source>
</evidence>
<dbReference type="GO" id="GO:0000155">
    <property type="term" value="F:phosphorelay sensor kinase activity"/>
    <property type="evidence" value="ECO:0007669"/>
    <property type="project" value="InterPro"/>
</dbReference>
<dbReference type="EMBL" id="JAHQCW010000040">
    <property type="protein sequence ID" value="MBU9738698.1"/>
    <property type="molecule type" value="Genomic_DNA"/>
</dbReference>
<evidence type="ECO:0000256" key="1">
    <source>
        <dbReference type="ARBA" id="ARBA00000085"/>
    </source>
</evidence>
<dbReference type="PROSITE" id="PS50109">
    <property type="entry name" value="HIS_KIN"/>
    <property type="match status" value="1"/>
</dbReference>
<dbReference type="InterPro" id="IPR036097">
    <property type="entry name" value="HisK_dim/P_sf"/>
</dbReference>
<dbReference type="InterPro" id="IPR050398">
    <property type="entry name" value="HssS/ArlS-like"/>
</dbReference>
<dbReference type="PANTHER" id="PTHR45528">
    <property type="entry name" value="SENSOR HISTIDINE KINASE CPXA"/>
    <property type="match status" value="1"/>
</dbReference>
<protein>
    <recommendedName>
        <fullName evidence="3">histidine kinase</fullName>
        <ecNumber evidence="3">2.7.13.3</ecNumber>
    </recommendedName>
</protein>
<dbReference type="GO" id="GO:0005524">
    <property type="term" value="F:ATP binding"/>
    <property type="evidence" value="ECO:0007669"/>
    <property type="project" value="UniProtKB-KW"/>
</dbReference>
<dbReference type="InterPro" id="IPR005467">
    <property type="entry name" value="His_kinase_dom"/>
</dbReference>
<accession>A0A949K0L3</accession>
<evidence type="ECO:0000313" key="16">
    <source>
        <dbReference type="EMBL" id="MBU9738698.1"/>
    </source>
</evidence>
<keyword evidence="4" id="KW-1003">Cell membrane</keyword>
<keyword evidence="7 14" id="KW-0812">Transmembrane</keyword>
<name>A0A949K0L3_9FIRM</name>
<feature type="transmembrane region" description="Helical" evidence="14">
    <location>
        <begin position="5"/>
        <end position="23"/>
    </location>
</feature>
<evidence type="ECO:0000256" key="8">
    <source>
        <dbReference type="ARBA" id="ARBA00022741"/>
    </source>
</evidence>
<dbReference type="SMART" id="SM00387">
    <property type="entry name" value="HATPase_c"/>
    <property type="match status" value="1"/>
</dbReference>
<dbReference type="InterPro" id="IPR003594">
    <property type="entry name" value="HATPase_dom"/>
</dbReference>
<dbReference type="Gene3D" id="1.10.287.130">
    <property type="match status" value="1"/>
</dbReference>
<evidence type="ECO:0000256" key="9">
    <source>
        <dbReference type="ARBA" id="ARBA00022777"/>
    </source>
</evidence>
<comment type="catalytic activity">
    <reaction evidence="1">
        <text>ATP + protein L-histidine = ADP + protein N-phospho-L-histidine.</text>
        <dbReference type="EC" id="2.7.13.3"/>
    </reaction>
</comment>
<comment type="subcellular location">
    <subcellularLocation>
        <location evidence="2">Cell membrane</location>
        <topology evidence="2">Multi-pass membrane protein</topology>
    </subcellularLocation>
</comment>
<keyword evidence="10" id="KW-0067">ATP-binding</keyword>
<keyword evidence="5" id="KW-0597">Phosphoprotein</keyword>
<evidence type="ECO:0000259" key="15">
    <source>
        <dbReference type="PROSITE" id="PS50109"/>
    </source>
</evidence>
<evidence type="ECO:0000256" key="14">
    <source>
        <dbReference type="SAM" id="Phobius"/>
    </source>
</evidence>
<evidence type="ECO:0000256" key="2">
    <source>
        <dbReference type="ARBA" id="ARBA00004651"/>
    </source>
</evidence>
<dbReference type="RefSeq" id="WP_238722790.1">
    <property type="nucleotide sequence ID" value="NZ_JAHQCW010000040.1"/>
</dbReference>
<dbReference type="AlphaFoldDB" id="A0A949K0L3"/>
<gene>
    <name evidence="16" type="ORF">KTH89_19335</name>
</gene>
<keyword evidence="17" id="KW-1185">Reference proteome</keyword>
<evidence type="ECO:0000256" key="4">
    <source>
        <dbReference type="ARBA" id="ARBA00022475"/>
    </source>
</evidence>